<dbReference type="GeneID" id="116306173"/>
<dbReference type="KEGG" id="aten:116306173"/>
<dbReference type="AlphaFoldDB" id="A0A6P8J3A1"/>
<dbReference type="Proteomes" id="UP000515163">
    <property type="component" value="Unplaced"/>
</dbReference>
<gene>
    <name evidence="3" type="primary">LOC116306173</name>
</gene>
<dbReference type="RefSeq" id="XP_031572085.1">
    <property type="nucleotide sequence ID" value="XM_031716225.1"/>
</dbReference>
<reference evidence="3" key="1">
    <citation type="submission" date="2025-08" db="UniProtKB">
        <authorList>
            <consortium name="RefSeq"/>
        </authorList>
    </citation>
    <scope>IDENTIFICATION</scope>
    <source>
        <tissue evidence="3">Tentacle</tissue>
    </source>
</reference>
<feature type="compositionally biased region" description="Polar residues" evidence="1">
    <location>
        <begin position="292"/>
        <end position="307"/>
    </location>
</feature>
<evidence type="ECO:0000313" key="2">
    <source>
        <dbReference type="Proteomes" id="UP000515163"/>
    </source>
</evidence>
<sequence length="436" mass="47423">MASKDTSKVAKGLGKDPSLCRLGQRMISTMLKEERIAERDLQEKLKAISAKEHKSMVKLGCDSLEVRHDLTRQRSSSPVPGGDVLDILSNKGKESPVDSDNNPTRPGLQGRRAISMLDYSYKQEQVSVVTGEYGRVYRVKSEKTRSSVLKSSSQTNPTINVENHVEHSLEESKGKTLDDKTSFTENGMKSALNNTSLQLINSSCDGNTSPATSPRFLRRRPVSDISSSSFSEVCGSSEVDEVIVEKIVLEKGFLATIPQKPTTPPLRGTQGPSTTPTRVPWSPSTPPPARRAQTTLSADFSQKQRPSSARMVRSKSPASVGATLETMRGRDRIRLDLPQGSAPTRSRSPSPSPSPSPSRLSPEPLSYNLGRRGSGPPRINVNSLPPSSPLRKGLGMSDVTQSLAPISPDALRRQLSANEEDLQDRVQGFLKTLGKK</sequence>
<proteinExistence type="predicted"/>
<accession>A0A6P8J3A1</accession>
<protein>
    <submittedName>
        <fullName evidence="3">Uncharacterized protein LOC116306173</fullName>
    </submittedName>
</protein>
<name>A0A6P8J3A1_ACTTE</name>
<feature type="region of interest" description="Disordered" evidence="1">
    <location>
        <begin position="257"/>
        <end position="405"/>
    </location>
</feature>
<dbReference type="OrthoDB" id="5978146at2759"/>
<dbReference type="InParanoid" id="A0A6P8J3A1"/>
<organism evidence="2 3">
    <name type="scientific">Actinia tenebrosa</name>
    <name type="common">Australian red waratah sea anemone</name>
    <dbReference type="NCBI Taxonomy" id="6105"/>
    <lineage>
        <taxon>Eukaryota</taxon>
        <taxon>Metazoa</taxon>
        <taxon>Cnidaria</taxon>
        <taxon>Anthozoa</taxon>
        <taxon>Hexacorallia</taxon>
        <taxon>Actiniaria</taxon>
        <taxon>Actiniidae</taxon>
        <taxon>Actinia</taxon>
    </lineage>
</organism>
<keyword evidence="2" id="KW-1185">Reference proteome</keyword>
<feature type="region of interest" description="Disordered" evidence="1">
    <location>
        <begin position="70"/>
        <end position="109"/>
    </location>
</feature>
<evidence type="ECO:0000313" key="3">
    <source>
        <dbReference type="RefSeq" id="XP_031572085.1"/>
    </source>
</evidence>
<evidence type="ECO:0000256" key="1">
    <source>
        <dbReference type="SAM" id="MobiDB-lite"/>
    </source>
</evidence>
<feature type="compositionally biased region" description="Low complexity" evidence="1">
    <location>
        <begin position="357"/>
        <end position="366"/>
    </location>
</feature>